<evidence type="ECO:0000256" key="4">
    <source>
        <dbReference type="ARBA" id="ARBA00022840"/>
    </source>
</evidence>
<dbReference type="Proteomes" id="UP000234748">
    <property type="component" value="Unassembled WGS sequence"/>
</dbReference>
<accession>A0A2N5M6V8</accession>
<evidence type="ECO:0000256" key="5">
    <source>
        <dbReference type="NCBIfam" id="TIGR01378"/>
    </source>
</evidence>
<dbReference type="InterPro" id="IPR007371">
    <property type="entry name" value="TPK_catalytic"/>
</dbReference>
<evidence type="ECO:0000256" key="3">
    <source>
        <dbReference type="ARBA" id="ARBA00022777"/>
    </source>
</evidence>
<organism evidence="7 8">
    <name type="scientific">Peribacillus deserti</name>
    <dbReference type="NCBI Taxonomy" id="673318"/>
    <lineage>
        <taxon>Bacteria</taxon>
        <taxon>Bacillati</taxon>
        <taxon>Bacillota</taxon>
        <taxon>Bacilli</taxon>
        <taxon>Bacillales</taxon>
        <taxon>Bacillaceae</taxon>
        <taxon>Peribacillus</taxon>
    </lineage>
</organism>
<evidence type="ECO:0000313" key="8">
    <source>
        <dbReference type="Proteomes" id="UP000234748"/>
    </source>
</evidence>
<gene>
    <name evidence="7" type="ORF">CUU66_09590</name>
</gene>
<dbReference type="RefSeq" id="WP_101641493.1">
    <property type="nucleotide sequence ID" value="NZ_PGUY01000028.1"/>
</dbReference>
<comment type="caution">
    <text evidence="7">The sequence shown here is derived from an EMBL/GenBank/DDBJ whole genome shotgun (WGS) entry which is preliminary data.</text>
</comment>
<dbReference type="Gene3D" id="3.40.50.10240">
    <property type="entry name" value="Thiamin pyrophosphokinase, catalytic domain"/>
    <property type="match status" value="1"/>
</dbReference>
<dbReference type="Pfam" id="PF04265">
    <property type="entry name" value="TPK_B1_binding"/>
    <property type="match status" value="1"/>
</dbReference>
<dbReference type="SUPFAM" id="SSF63999">
    <property type="entry name" value="Thiamin pyrophosphokinase, catalytic domain"/>
    <property type="match status" value="1"/>
</dbReference>
<protein>
    <recommendedName>
        <fullName evidence="5">Thiamine diphosphokinase</fullName>
        <ecNumber evidence="5">2.7.6.2</ecNumber>
    </recommendedName>
</protein>
<dbReference type="AlphaFoldDB" id="A0A2N5M6V8"/>
<dbReference type="SMART" id="SM00983">
    <property type="entry name" value="TPK_B1_binding"/>
    <property type="match status" value="1"/>
</dbReference>
<dbReference type="GO" id="GO:0006772">
    <property type="term" value="P:thiamine metabolic process"/>
    <property type="evidence" value="ECO:0007669"/>
    <property type="project" value="UniProtKB-UniRule"/>
</dbReference>
<keyword evidence="3 7" id="KW-0418">Kinase</keyword>
<reference evidence="7 8" key="1">
    <citation type="submission" date="2017-11" db="EMBL/GenBank/DDBJ databases">
        <title>Comparitive Functional Genomics of Dry Heat Resistant strains isolated from the Viking Spacecraft.</title>
        <authorList>
            <person name="Seuylemezian A."/>
            <person name="Cooper K."/>
            <person name="Vaishampayan P."/>
        </authorList>
    </citation>
    <scope>NUCLEOTIDE SEQUENCE [LARGE SCALE GENOMIC DNA]</scope>
    <source>
        <strain evidence="7 8">V1-29</strain>
    </source>
</reference>
<dbReference type="Pfam" id="PF04263">
    <property type="entry name" value="TPK_catalytic"/>
    <property type="match status" value="1"/>
</dbReference>
<dbReference type="InterPro" id="IPR036371">
    <property type="entry name" value="TPK_B1-bd_sf"/>
</dbReference>
<dbReference type="GO" id="GO:0016301">
    <property type="term" value="F:kinase activity"/>
    <property type="evidence" value="ECO:0007669"/>
    <property type="project" value="UniProtKB-KW"/>
</dbReference>
<dbReference type="SUPFAM" id="SSF63862">
    <property type="entry name" value="Thiamin pyrophosphokinase, substrate-binding domain"/>
    <property type="match status" value="1"/>
</dbReference>
<dbReference type="PANTHER" id="PTHR41299:SF1">
    <property type="entry name" value="THIAMINE PYROPHOSPHOKINASE"/>
    <property type="match status" value="1"/>
</dbReference>
<dbReference type="CDD" id="cd07995">
    <property type="entry name" value="TPK"/>
    <property type="match status" value="1"/>
</dbReference>
<evidence type="ECO:0000256" key="2">
    <source>
        <dbReference type="ARBA" id="ARBA00022741"/>
    </source>
</evidence>
<dbReference type="InterPro" id="IPR036759">
    <property type="entry name" value="TPK_catalytic_sf"/>
</dbReference>
<evidence type="ECO:0000313" key="7">
    <source>
        <dbReference type="EMBL" id="PLT30108.1"/>
    </source>
</evidence>
<evidence type="ECO:0000259" key="6">
    <source>
        <dbReference type="SMART" id="SM00983"/>
    </source>
</evidence>
<feature type="domain" description="Thiamin pyrophosphokinase thiamin-binding" evidence="6">
    <location>
        <begin position="145"/>
        <end position="211"/>
    </location>
</feature>
<dbReference type="EC" id="2.7.6.2" evidence="5"/>
<dbReference type="OrthoDB" id="9804377at2"/>
<sequence>MIICILAGGPLELVPDLNQYKDRQDIVWAGVDRGVYSLIRMGIQPHEAFGDFDSVSPDELRFLQEHLVHLHIYPSEKDQTDLEIALDWAVKQKPEKIILFGATGGRADHYLANVQLLAQRGLLDNPDTQLILEDKTNILYVKTPGTFHVSSLRGKKYISFIPLTLEVNGITLKGFKYPLENRNITLGSTLCISNELLYEEGTFSFEEGILLVVRSSD</sequence>
<dbReference type="EMBL" id="PGUY01000028">
    <property type="protein sequence ID" value="PLT30108.1"/>
    <property type="molecule type" value="Genomic_DNA"/>
</dbReference>
<proteinExistence type="predicted"/>
<keyword evidence="1" id="KW-0808">Transferase</keyword>
<name>A0A2N5M6V8_9BACI</name>
<keyword evidence="2" id="KW-0547">Nucleotide-binding</keyword>
<dbReference type="PANTHER" id="PTHR41299">
    <property type="entry name" value="THIAMINE PYROPHOSPHOKINASE"/>
    <property type="match status" value="1"/>
</dbReference>
<keyword evidence="4" id="KW-0067">ATP-binding</keyword>
<dbReference type="GO" id="GO:0004788">
    <property type="term" value="F:thiamine diphosphokinase activity"/>
    <property type="evidence" value="ECO:0007669"/>
    <property type="project" value="UniProtKB-UniRule"/>
</dbReference>
<keyword evidence="8" id="KW-1185">Reference proteome</keyword>
<dbReference type="InterPro" id="IPR006282">
    <property type="entry name" value="Thi_PPkinase"/>
</dbReference>
<dbReference type="InterPro" id="IPR007373">
    <property type="entry name" value="Thiamin_PyroPKinase_B1-bd"/>
</dbReference>
<dbReference type="GO" id="GO:0009229">
    <property type="term" value="P:thiamine diphosphate biosynthetic process"/>
    <property type="evidence" value="ECO:0007669"/>
    <property type="project" value="InterPro"/>
</dbReference>
<dbReference type="NCBIfam" id="TIGR01378">
    <property type="entry name" value="thi_PPkinase"/>
    <property type="match status" value="1"/>
</dbReference>
<evidence type="ECO:0000256" key="1">
    <source>
        <dbReference type="ARBA" id="ARBA00022679"/>
    </source>
</evidence>
<dbReference type="InterPro" id="IPR053149">
    <property type="entry name" value="TPK"/>
</dbReference>
<dbReference type="GO" id="GO:0030975">
    <property type="term" value="F:thiamine binding"/>
    <property type="evidence" value="ECO:0007669"/>
    <property type="project" value="InterPro"/>
</dbReference>
<dbReference type="GO" id="GO:0005524">
    <property type="term" value="F:ATP binding"/>
    <property type="evidence" value="ECO:0007669"/>
    <property type="project" value="UniProtKB-KW"/>
</dbReference>